<dbReference type="Gene3D" id="1.10.150.870">
    <property type="match status" value="1"/>
</dbReference>
<dbReference type="CDD" id="cd04485">
    <property type="entry name" value="DnaE_OBF"/>
    <property type="match status" value="1"/>
</dbReference>
<dbReference type="Gene3D" id="1.10.10.1600">
    <property type="entry name" value="Bacterial DNA polymerase III alpha subunit, thumb domain"/>
    <property type="match status" value="1"/>
</dbReference>
<proteinExistence type="predicted"/>
<dbReference type="SUPFAM" id="SSF89550">
    <property type="entry name" value="PHP domain-like"/>
    <property type="match status" value="1"/>
</dbReference>
<evidence type="ECO:0000313" key="12">
    <source>
        <dbReference type="Proteomes" id="UP000076077"/>
    </source>
</evidence>
<dbReference type="NCBIfam" id="NF004226">
    <property type="entry name" value="PRK05673.1"/>
    <property type="match status" value="1"/>
</dbReference>
<dbReference type="SMART" id="SM00481">
    <property type="entry name" value="POLIIIAc"/>
    <property type="match status" value="1"/>
</dbReference>
<evidence type="ECO:0000256" key="7">
    <source>
        <dbReference type="ARBA" id="ARBA00022705"/>
    </source>
</evidence>
<keyword evidence="7" id="KW-0235">DNA replication</keyword>
<sequence>MTNPFVHLRVHSEYSLIDGLVRIKPLVARAAELQMPALALSDQTNFFAQIKFYRACLGAGIKPLSAADFWLSEGGEDKPTLITLYAMNGTGYRNLTELISRAWMEGQYHGNAFVKREWVKDYSEGVLMLSGARFGDVGRALIAGRRQQAEELAREWSQVFPGRYYLELQRTGRPGDEEYLHAAVNLAQTLELPVVATNDVRFLDESEFEAHEVRVCIHEGRTLDDPRRERRYSPEQYFRTPEEMWELFADIPEALENTVEIAKRCSAPIQLGKYFLPEYPIPEGMNENQFFEKVCFEGLERRLDKILDKSAPDYAERRAVYEERLRFELDIIIQMGFPGYFLIVMDFIQWAKDHDIPVGPGRGSGAGSLVAYALKITDLDPLQYDLLFERFLNPERVSMPDFDVDFCMEKRDRVIAYVADNYGRQAVSQIITFGTMAAKAVVRDVARVQGKSYGLADKLSKMIPPDVGMTLQKAHEQEEVLREFLETDDEAQEIWEMAVQLEGVARNVGKHAGGVVIAPTKLTDFAPLYCDETGAGLVTQFDKNDVEDAGLVKFDFLGLRTLTIIDWAKRMVDEQRAREGLPPLDIAALPLDDEKTFQMLKRAETTAVFQLESRGMKDLIKRLQPDNLEDMIALVALFRPGPLQSGMVDDFINRKHGRAQVAYPDAKYQHEKLKPILEPTYGVIVYQEQVMQIAQELAGYTLGGADLLRRAMGKKKPEEMAKQRAIFEEGAKKQGVDPELAMKIFDLVEKFAGYGFNKSHSAAYALVSYQTAWLKAHYPAQFMAATMSSDMDKTDKVVTFIEECRAMGLELVPPDVNLGSYQFSVDADNRIIYGLGAIKGLGEGPIENIIKVRKEGGPFTDLFDFCSRVDPRKVNKRALEALVRSGALDSIGPRADGADGLNYARAVMFNALDEAVKAAEQQAANASAGMMDLFGEVVPSASDGDVYADFRRTRPWSIRERLEGEKNTLGLYLTGHPIDEYEDELKQLVKARIADLKPGKDSQKVAGLVVGMRVMKTKRGDTMAIVTLDDRSGRIEAAVFSETFSECREKLAKDALLVLDGPVAHDDYSGGLKMTVNSVASLDELRRDSVTGVQLRLESAAATPGLAKRLAACLQPYTGGACTVSLEVVRSDARGTYRLPSQWQVEPSDQLVQSLRELLGRERVALNYTERRRRG</sequence>
<evidence type="ECO:0000256" key="4">
    <source>
        <dbReference type="ARBA" id="ARBA00022490"/>
    </source>
</evidence>
<dbReference type="GO" id="GO:0003676">
    <property type="term" value="F:nucleic acid binding"/>
    <property type="evidence" value="ECO:0007669"/>
    <property type="project" value="InterPro"/>
</dbReference>
<gene>
    <name evidence="11" type="ORF">A3224_10620</name>
</gene>
<dbReference type="InterPro" id="IPR004013">
    <property type="entry name" value="PHP_dom"/>
</dbReference>
<name>A0A143HNW3_MICTH</name>
<evidence type="ECO:0000256" key="8">
    <source>
        <dbReference type="ARBA" id="ARBA00022932"/>
    </source>
</evidence>
<dbReference type="InterPro" id="IPR040982">
    <property type="entry name" value="DNA_pol3_finger"/>
</dbReference>
<dbReference type="Pfam" id="PF02811">
    <property type="entry name" value="PHP"/>
    <property type="match status" value="1"/>
</dbReference>
<dbReference type="InterPro" id="IPR003141">
    <property type="entry name" value="Pol/His_phosphatase_N"/>
</dbReference>
<dbReference type="InterPro" id="IPR029460">
    <property type="entry name" value="DNAPol_HHH"/>
</dbReference>
<dbReference type="Pfam" id="PF07733">
    <property type="entry name" value="DNA_pol3_alpha"/>
    <property type="match status" value="1"/>
</dbReference>
<evidence type="ECO:0000256" key="3">
    <source>
        <dbReference type="ARBA" id="ARBA00019114"/>
    </source>
</evidence>
<dbReference type="Pfam" id="PF20914">
    <property type="entry name" value="DNA_pol_IIIA_C"/>
    <property type="match status" value="1"/>
</dbReference>
<dbReference type="InterPro" id="IPR048472">
    <property type="entry name" value="DNA_pol_IIIA_C"/>
</dbReference>
<dbReference type="Pfam" id="PF17657">
    <property type="entry name" value="DNA_pol3_finger"/>
    <property type="match status" value="1"/>
</dbReference>
<dbReference type="GO" id="GO:0006260">
    <property type="term" value="P:DNA replication"/>
    <property type="evidence" value="ECO:0007669"/>
    <property type="project" value="UniProtKB-KW"/>
</dbReference>
<dbReference type="EC" id="2.7.7.7" evidence="2"/>
<comment type="subcellular location">
    <subcellularLocation>
        <location evidence="1">Cytoplasm</location>
    </subcellularLocation>
</comment>
<comment type="catalytic activity">
    <reaction evidence="9">
        <text>DNA(n) + a 2'-deoxyribonucleoside 5'-triphosphate = DNA(n+1) + diphosphate</text>
        <dbReference type="Rhea" id="RHEA:22508"/>
        <dbReference type="Rhea" id="RHEA-COMP:17339"/>
        <dbReference type="Rhea" id="RHEA-COMP:17340"/>
        <dbReference type="ChEBI" id="CHEBI:33019"/>
        <dbReference type="ChEBI" id="CHEBI:61560"/>
        <dbReference type="ChEBI" id="CHEBI:173112"/>
        <dbReference type="EC" id="2.7.7.7"/>
    </reaction>
</comment>
<keyword evidence="8" id="KW-0239">DNA-directed DNA polymerase</keyword>
<dbReference type="InterPro" id="IPR011708">
    <property type="entry name" value="DNA_pol3_alpha_NTPase_dom"/>
</dbReference>
<dbReference type="FunFam" id="1.10.10.1600:FF:000001">
    <property type="entry name" value="DNA polymerase III subunit alpha"/>
    <property type="match status" value="1"/>
</dbReference>
<dbReference type="STRING" id="252514.A3224_10620"/>
<evidence type="ECO:0000256" key="2">
    <source>
        <dbReference type="ARBA" id="ARBA00012417"/>
    </source>
</evidence>
<dbReference type="RefSeq" id="WP_067154253.1">
    <property type="nucleotide sequence ID" value="NZ_CP014864.1"/>
</dbReference>
<dbReference type="AlphaFoldDB" id="A0A143HNW3"/>
<dbReference type="Gene3D" id="2.40.50.140">
    <property type="entry name" value="Nucleic acid-binding proteins"/>
    <property type="match status" value="1"/>
</dbReference>
<accession>A0A143HNW3</accession>
<evidence type="ECO:0000256" key="9">
    <source>
        <dbReference type="ARBA" id="ARBA00049244"/>
    </source>
</evidence>
<dbReference type="InterPro" id="IPR004805">
    <property type="entry name" value="DnaE2/DnaE/PolC"/>
</dbReference>
<evidence type="ECO:0000256" key="1">
    <source>
        <dbReference type="ARBA" id="ARBA00004496"/>
    </source>
</evidence>
<evidence type="ECO:0000313" key="11">
    <source>
        <dbReference type="EMBL" id="AMX02962.1"/>
    </source>
</evidence>
<keyword evidence="5" id="KW-0808">Transferase</keyword>
<dbReference type="Pfam" id="PF14579">
    <property type="entry name" value="HHH_6"/>
    <property type="match status" value="1"/>
</dbReference>
<evidence type="ECO:0000256" key="6">
    <source>
        <dbReference type="ARBA" id="ARBA00022695"/>
    </source>
</evidence>
<evidence type="ECO:0000256" key="5">
    <source>
        <dbReference type="ARBA" id="ARBA00022679"/>
    </source>
</evidence>
<dbReference type="NCBIfam" id="TIGR00594">
    <property type="entry name" value="polc"/>
    <property type="match status" value="1"/>
</dbReference>
<evidence type="ECO:0000259" key="10">
    <source>
        <dbReference type="SMART" id="SM00481"/>
    </source>
</evidence>
<dbReference type="InterPro" id="IPR041931">
    <property type="entry name" value="DNA_pol3_alpha_thumb_dom"/>
</dbReference>
<dbReference type="KEGG" id="mthd:A3224_10620"/>
<dbReference type="InterPro" id="IPR004365">
    <property type="entry name" value="NA-bd_OB_tRNA"/>
</dbReference>
<organism evidence="11 12">
    <name type="scientific">Microbulbifer thermotolerans</name>
    <dbReference type="NCBI Taxonomy" id="252514"/>
    <lineage>
        <taxon>Bacteria</taxon>
        <taxon>Pseudomonadati</taxon>
        <taxon>Pseudomonadota</taxon>
        <taxon>Gammaproteobacteria</taxon>
        <taxon>Cellvibrionales</taxon>
        <taxon>Microbulbiferaceae</taxon>
        <taxon>Microbulbifer</taxon>
    </lineage>
</organism>
<protein>
    <recommendedName>
        <fullName evidence="3">DNA polymerase III subunit alpha</fullName>
        <ecNumber evidence="2">2.7.7.7</ecNumber>
    </recommendedName>
</protein>
<keyword evidence="4" id="KW-0963">Cytoplasm</keyword>
<dbReference type="GO" id="GO:0008408">
    <property type="term" value="F:3'-5' exonuclease activity"/>
    <property type="evidence" value="ECO:0007669"/>
    <property type="project" value="InterPro"/>
</dbReference>
<dbReference type="Proteomes" id="UP000076077">
    <property type="component" value="Chromosome"/>
</dbReference>
<keyword evidence="6" id="KW-0548">Nucleotidyltransferase</keyword>
<reference evidence="12" key="1">
    <citation type="submission" date="2016-03" db="EMBL/GenBank/DDBJ databases">
        <authorList>
            <person name="Lee Y.-S."/>
            <person name="Choi Y.-L."/>
        </authorList>
    </citation>
    <scope>NUCLEOTIDE SEQUENCE [LARGE SCALE GENOMIC DNA]</scope>
    <source>
        <strain evidence="12">DAU221</strain>
    </source>
</reference>
<dbReference type="InterPro" id="IPR016195">
    <property type="entry name" value="Pol/histidinol_Pase-like"/>
</dbReference>
<dbReference type="InterPro" id="IPR012340">
    <property type="entry name" value="NA-bd_OB-fold"/>
</dbReference>
<dbReference type="PANTHER" id="PTHR32294:SF0">
    <property type="entry name" value="DNA POLYMERASE III SUBUNIT ALPHA"/>
    <property type="match status" value="1"/>
</dbReference>
<dbReference type="PANTHER" id="PTHR32294">
    <property type="entry name" value="DNA POLYMERASE III SUBUNIT ALPHA"/>
    <property type="match status" value="1"/>
</dbReference>
<dbReference type="GeneID" id="76608504"/>
<dbReference type="GO" id="GO:0003887">
    <property type="term" value="F:DNA-directed DNA polymerase activity"/>
    <property type="evidence" value="ECO:0007669"/>
    <property type="project" value="UniProtKB-KW"/>
</dbReference>
<dbReference type="CDD" id="cd07433">
    <property type="entry name" value="PHP_PolIIIA_DnaE1"/>
    <property type="match status" value="1"/>
</dbReference>
<dbReference type="FunFam" id="1.10.150.870:FF:000001">
    <property type="entry name" value="DNA polymerase III subunit alpha"/>
    <property type="match status" value="1"/>
</dbReference>
<dbReference type="InterPro" id="IPR049821">
    <property type="entry name" value="PolIIIA_DnaE1_PHP"/>
</dbReference>
<dbReference type="EMBL" id="CP014864">
    <property type="protein sequence ID" value="AMX02962.1"/>
    <property type="molecule type" value="Genomic_DNA"/>
</dbReference>
<keyword evidence="12" id="KW-1185">Reference proteome</keyword>
<feature type="domain" description="Polymerase/histidinol phosphatase N-terminal" evidence="10">
    <location>
        <begin position="6"/>
        <end position="73"/>
    </location>
</feature>
<dbReference type="Gene3D" id="3.20.20.140">
    <property type="entry name" value="Metal-dependent hydrolases"/>
    <property type="match status" value="1"/>
</dbReference>
<dbReference type="OrthoDB" id="9803237at2"/>
<dbReference type="Pfam" id="PF01336">
    <property type="entry name" value="tRNA_anti-codon"/>
    <property type="match status" value="1"/>
</dbReference>
<dbReference type="GO" id="GO:0005737">
    <property type="term" value="C:cytoplasm"/>
    <property type="evidence" value="ECO:0007669"/>
    <property type="project" value="UniProtKB-SubCell"/>
</dbReference>